<dbReference type="RefSeq" id="WP_166160977.1">
    <property type="nucleotide sequence ID" value="NZ_CP049740.1"/>
</dbReference>
<dbReference type="EMBL" id="CP049740">
    <property type="protein sequence ID" value="QII81391.1"/>
    <property type="molecule type" value="Genomic_DNA"/>
</dbReference>
<accession>A0A6G7K848</accession>
<dbReference type="AlphaFoldDB" id="A0A6G7K848"/>
<proteinExistence type="predicted"/>
<organism evidence="1 2">
    <name type="scientific">Jeotgalibaca arthritidis</name>
    <dbReference type="NCBI Taxonomy" id="1868794"/>
    <lineage>
        <taxon>Bacteria</taxon>
        <taxon>Bacillati</taxon>
        <taxon>Bacillota</taxon>
        <taxon>Bacilli</taxon>
        <taxon>Lactobacillales</taxon>
        <taxon>Carnobacteriaceae</taxon>
        <taxon>Jeotgalibaca</taxon>
    </lineage>
</organism>
<reference evidence="1 2" key="1">
    <citation type="journal article" date="2017" name="Int. J. Syst. Evol. Microbiol.">
        <title>Jeotgalibaca porci sp. nov. and Jeotgalibaca arthritidis sp. nov., isolated from pigs, and emended description of the genus Jeotgalibaca.</title>
        <authorList>
            <person name="Zamora L."/>
            <person name="Perez-Sancho M."/>
            <person name="Dominguez L."/>
            <person name="Fernandez-Garayzabal J.F."/>
            <person name="Vela A.I."/>
        </authorList>
    </citation>
    <scope>NUCLEOTIDE SEQUENCE [LARGE SCALE GENOMIC DNA]</scope>
    <source>
        <strain evidence="1 2">CECT 9157</strain>
    </source>
</reference>
<name>A0A6G7K848_9LACT</name>
<evidence type="ECO:0000313" key="1">
    <source>
        <dbReference type="EMBL" id="QII81391.1"/>
    </source>
</evidence>
<sequence length="60" mass="7181">MDKDLLILKDKILARKKVWEDAKEPAHITSIFVCNRRIQKLNEALKLLTELEWVDDYTRI</sequence>
<gene>
    <name evidence="1" type="ORF">G7057_02135</name>
</gene>
<evidence type="ECO:0000313" key="2">
    <source>
        <dbReference type="Proteomes" id="UP000501451"/>
    </source>
</evidence>
<dbReference type="KEGG" id="jar:G7057_02135"/>
<protein>
    <submittedName>
        <fullName evidence="1">Uncharacterized protein</fullName>
    </submittedName>
</protein>
<keyword evidence="2" id="KW-1185">Reference proteome</keyword>
<dbReference type="Proteomes" id="UP000501451">
    <property type="component" value="Chromosome"/>
</dbReference>